<dbReference type="PATRIC" id="fig|1395513.3.peg.1118"/>
<gene>
    <name evidence="2" type="ORF">P343_05480</name>
</gene>
<organism evidence="2 3">
    <name type="scientific">Sporolactobacillus laevolacticus DSM 442</name>
    <dbReference type="NCBI Taxonomy" id="1395513"/>
    <lineage>
        <taxon>Bacteria</taxon>
        <taxon>Bacillati</taxon>
        <taxon>Bacillota</taxon>
        <taxon>Bacilli</taxon>
        <taxon>Bacillales</taxon>
        <taxon>Sporolactobacillaceae</taxon>
        <taxon>Sporolactobacillus</taxon>
    </lineage>
</organism>
<comment type="caution">
    <text evidence="2">The sequence shown here is derived from an EMBL/GenBank/DDBJ whole genome shotgun (WGS) entry which is preliminary data.</text>
</comment>
<dbReference type="Proteomes" id="UP000018296">
    <property type="component" value="Unassembled WGS sequence"/>
</dbReference>
<keyword evidence="1" id="KW-0472">Membrane</keyword>
<reference evidence="2 3" key="1">
    <citation type="journal article" date="2013" name="Genome Announc.">
        <title>Genome Sequence of Sporolactobacillus laevolacticus DSM442, an Efficient Polymer-Grade D-Lactate Producer from Agricultural Waste Cottonseed as a Nitrogen Source.</title>
        <authorList>
            <person name="Wang H."/>
            <person name="Wang L."/>
            <person name="Ju J."/>
            <person name="Yu B."/>
            <person name="Ma Y."/>
        </authorList>
    </citation>
    <scope>NUCLEOTIDE SEQUENCE [LARGE SCALE GENOMIC DNA]</scope>
    <source>
        <strain evidence="2 3">DSM 442</strain>
    </source>
</reference>
<evidence type="ECO:0000256" key="1">
    <source>
        <dbReference type="SAM" id="Phobius"/>
    </source>
</evidence>
<proteinExistence type="predicted"/>
<dbReference type="RefSeq" id="WP_023509395.1">
    <property type="nucleotide sequence ID" value="NZ_AWTC01000004.1"/>
</dbReference>
<sequence>MYVLEKIFNLLFFFGILLLFGRILTLILRLLDIPFTTFFKDYSKISLIILIFGIIGTEFVKSRKRNNA</sequence>
<feature type="transmembrane region" description="Helical" evidence="1">
    <location>
        <begin position="7"/>
        <end position="30"/>
    </location>
</feature>
<protein>
    <submittedName>
        <fullName evidence="2">Uncharacterized protein</fullName>
    </submittedName>
</protein>
<feature type="transmembrane region" description="Helical" evidence="1">
    <location>
        <begin position="42"/>
        <end position="60"/>
    </location>
</feature>
<evidence type="ECO:0000313" key="3">
    <source>
        <dbReference type="Proteomes" id="UP000018296"/>
    </source>
</evidence>
<keyword evidence="1" id="KW-1133">Transmembrane helix</keyword>
<dbReference type="EMBL" id="AWTC01000004">
    <property type="protein sequence ID" value="EST12595.1"/>
    <property type="molecule type" value="Genomic_DNA"/>
</dbReference>
<name>V6IYU0_9BACL</name>
<keyword evidence="1" id="KW-0812">Transmembrane</keyword>
<dbReference type="AlphaFoldDB" id="V6IYU0"/>
<accession>V6IYU0</accession>
<evidence type="ECO:0000313" key="2">
    <source>
        <dbReference type="EMBL" id="EST12595.1"/>
    </source>
</evidence>
<keyword evidence="3" id="KW-1185">Reference proteome</keyword>